<evidence type="ECO:0000259" key="3">
    <source>
        <dbReference type="PROSITE" id="PS50172"/>
    </source>
</evidence>
<evidence type="ECO:0000313" key="5">
    <source>
        <dbReference type="Proteomes" id="UP000184383"/>
    </source>
</evidence>
<dbReference type="Gene3D" id="3.40.50.10190">
    <property type="entry name" value="BRCT domain"/>
    <property type="match status" value="4"/>
</dbReference>
<feature type="compositionally biased region" description="Polar residues" evidence="2">
    <location>
        <begin position="701"/>
        <end position="720"/>
    </location>
</feature>
<feature type="compositionally biased region" description="Polar residues" evidence="2">
    <location>
        <begin position="287"/>
        <end position="304"/>
    </location>
</feature>
<dbReference type="AlphaFoldDB" id="A0A1L9RR07"/>
<dbReference type="InterPro" id="IPR036420">
    <property type="entry name" value="BRCT_dom_sf"/>
</dbReference>
<protein>
    <recommendedName>
        <fullName evidence="3">BRCT domain-containing protein</fullName>
    </recommendedName>
</protein>
<keyword evidence="1" id="KW-0677">Repeat</keyword>
<evidence type="ECO:0000313" key="4">
    <source>
        <dbReference type="EMBL" id="OJJ37396.1"/>
    </source>
</evidence>
<dbReference type="InterPro" id="IPR001357">
    <property type="entry name" value="BRCT_dom"/>
</dbReference>
<feature type="region of interest" description="Disordered" evidence="2">
    <location>
        <begin position="256"/>
        <end position="304"/>
    </location>
</feature>
<sequence length="815" mass="89940">MAEKGTSNKELPLAGVVLCFTSILPEQRTDLATVASQMGAIHKFDLTSDVTHLIVGEINTPKYKFVARERSDVTVLKPEWIEAVRQSWMQGEDTDIRALEEHHRLPTFAGLSICITGFEDMAFRNYVQNTAAANGAEFKKDLTKGVTHLVALNTEGQKYKFATQWNIKVVTVKWFSDSIERGMVLEETLYHPLLPQEKQGAGAWNRSLPAAKEKVPLNDSSSNPRPRKLRRIASAKLGDQNEGIWGDIVGTGFENTDLKGSRDSQPKSNGPVPSRSASVIQEAKSFASETTFPDAQGSHQQTPEIASNRQDGFLQDCYFFVSGFSSRQTSVLRQHLSFNGAQLVESLSEFSRPDIPKRGHSLYIIVSYKTPKSEIPSTEDMAFECEVVTDMWLERCLDAKTLVPPEAHVACTPVPKFPMPEFHGMKICSTGFSRIDLLHLSKLVGLIGASYNEYLTPSASVLLCNDPRSVNHDKLRHTSEWGIPAVSADWLWVSIQTGEKKSFEPYIIRKQLSQKDKGLELRAGSRTEKERRPDNSDKTNKDTQPNTNNGPAEMKENIPNIQKTGHAKKLSKPTENDEQLKKKSEIPQKRPALYQSASPSPSKDQDQNTAGSSIKRSESTHSTSSAAPSAIDLAVSGILKNARTANTRQGSDLGELNDGVRSRKRKPLLGRAPSHPNEHMGFSRASSIDTLNEDGCGSAVESDTGTRSNSRGGPSFTSLINGGRVEFDEDASLGRVDEYPDSQEPAMTQLNYEDPDAVAMREEFLSHAGKLVNKKPSADQKLVVGEVKELEDVGWGTGRRTRKAAKPAEDLESQF</sequence>
<feature type="compositionally biased region" description="Polar residues" evidence="2">
    <location>
        <begin position="595"/>
        <end position="611"/>
    </location>
</feature>
<dbReference type="CDD" id="cd17740">
    <property type="entry name" value="BRCT_Rad4_rpt1"/>
    <property type="match status" value="1"/>
</dbReference>
<dbReference type="GO" id="GO:0006270">
    <property type="term" value="P:DNA replication initiation"/>
    <property type="evidence" value="ECO:0007669"/>
    <property type="project" value="TreeGrafter"/>
</dbReference>
<organism evidence="4 5">
    <name type="scientific">Aspergillus wentii DTO 134E9</name>
    <dbReference type="NCBI Taxonomy" id="1073089"/>
    <lineage>
        <taxon>Eukaryota</taxon>
        <taxon>Fungi</taxon>
        <taxon>Dikarya</taxon>
        <taxon>Ascomycota</taxon>
        <taxon>Pezizomycotina</taxon>
        <taxon>Eurotiomycetes</taxon>
        <taxon>Eurotiomycetidae</taxon>
        <taxon>Eurotiales</taxon>
        <taxon>Aspergillaceae</taxon>
        <taxon>Aspergillus</taxon>
        <taxon>Aspergillus subgen. Cremei</taxon>
    </lineage>
</organism>
<dbReference type="STRING" id="1073089.A0A1L9RR07"/>
<dbReference type="PANTHER" id="PTHR13561:SF20">
    <property type="entry name" value="DNA TOPOISOMERASE 2-BINDING PROTEIN 1"/>
    <property type="match status" value="1"/>
</dbReference>
<dbReference type="SUPFAM" id="SSF52113">
    <property type="entry name" value="BRCT domain"/>
    <property type="match status" value="4"/>
</dbReference>
<gene>
    <name evidence="4" type="ORF">ASPWEDRAFT_131595</name>
</gene>
<reference evidence="5" key="1">
    <citation type="journal article" date="2017" name="Genome Biol.">
        <title>Comparative genomics reveals high biological diversity and specific adaptations in the industrially and medically important fungal genus Aspergillus.</title>
        <authorList>
            <person name="de Vries R.P."/>
            <person name="Riley R."/>
            <person name="Wiebenga A."/>
            <person name="Aguilar-Osorio G."/>
            <person name="Amillis S."/>
            <person name="Uchima C.A."/>
            <person name="Anderluh G."/>
            <person name="Asadollahi M."/>
            <person name="Askin M."/>
            <person name="Barry K."/>
            <person name="Battaglia E."/>
            <person name="Bayram O."/>
            <person name="Benocci T."/>
            <person name="Braus-Stromeyer S.A."/>
            <person name="Caldana C."/>
            <person name="Canovas D."/>
            <person name="Cerqueira G.C."/>
            <person name="Chen F."/>
            <person name="Chen W."/>
            <person name="Choi C."/>
            <person name="Clum A."/>
            <person name="Dos Santos R.A."/>
            <person name="Damasio A.R."/>
            <person name="Diallinas G."/>
            <person name="Emri T."/>
            <person name="Fekete E."/>
            <person name="Flipphi M."/>
            <person name="Freyberg S."/>
            <person name="Gallo A."/>
            <person name="Gournas C."/>
            <person name="Habgood R."/>
            <person name="Hainaut M."/>
            <person name="Harispe M.L."/>
            <person name="Henrissat B."/>
            <person name="Hilden K.S."/>
            <person name="Hope R."/>
            <person name="Hossain A."/>
            <person name="Karabika E."/>
            <person name="Karaffa L."/>
            <person name="Karanyi Z."/>
            <person name="Krasevec N."/>
            <person name="Kuo A."/>
            <person name="Kusch H."/>
            <person name="LaButti K."/>
            <person name="Lagendijk E.L."/>
            <person name="Lapidus A."/>
            <person name="Levasseur A."/>
            <person name="Lindquist E."/>
            <person name="Lipzen A."/>
            <person name="Logrieco A.F."/>
            <person name="MacCabe A."/>
            <person name="Maekelae M.R."/>
            <person name="Malavazi I."/>
            <person name="Melin P."/>
            <person name="Meyer V."/>
            <person name="Mielnichuk N."/>
            <person name="Miskei M."/>
            <person name="Molnar A.P."/>
            <person name="Mule G."/>
            <person name="Ngan C.Y."/>
            <person name="Orejas M."/>
            <person name="Orosz E."/>
            <person name="Ouedraogo J.P."/>
            <person name="Overkamp K.M."/>
            <person name="Park H.-S."/>
            <person name="Perrone G."/>
            <person name="Piumi F."/>
            <person name="Punt P.J."/>
            <person name="Ram A.F."/>
            <person name="Ramon A."/>
            <person name="Rauscher S."/>
            <person name="Record E."/>
            <person name="Riano-Pachon D.M."/>
            <person name="Robert V."/>
            <person name="Roehrig J."/>
            <person name="Ruller R."/>
            <person name="Salamov A."/>
            <person name="Salih N.S."/>
            <person name="Samson R.A."/>
            <person name="Sandor E."/>
            <person name="Sanguinetti M."/>
            <person name="Schuetze T."/>
            <person name="Sepcic K."/>
            <person name="Shelest E."/>
            <person name="Sherlock G."/>
            <person name="Sophianopoulou V."/>
            <person name="Squina F.M."/>
            <person name="Sun H."/>
            <person name="Susca A."/>
            <person name="Todd R.B."/>
            <person name="Tsang A."/>
            <person name="Unkles S.E."/>
            <person name="van de Wiele N."/>
            <person name="van Rossen-Uffink D."/>
            <person name="Oliveira J.V."/>
            <person name="Vesth T.C."/>
            <person name="Visser J."/>
            <person name="Yu J.-H."/>
            <person name="Zhou M."/>
            <person name="Andersen M.R."/>
            <person name="Archer D.B."/>
            <person name="Baker S.E."/>
            <person name="Benoit I."/>
            <person name="Brakhage A.A."/>
            <person name="Braus G.H."/>
            <person name="Fischer R."/>
            <person name="Frisvad J.C."/>
            <person name="Goldman G.H."/>
            <person name="Houbraken J."/>
            <person name="Oakley B."/>
            <person name="Pocsi I."/>
            <person name="Scazzocchio C."/>
            <person name="Seiboth B."/>
            <person name="vanKuyk P.A."/>
            <person name="Wortman J."/>
            <person name="Dyer P.S."/>
            <person name="Grigoriev I.V."/>
        </authorList>
    </citation>
    <scope>NUCLEOTIDE SEQUENCE [LARGE SCALE GENOMIC DNA]</scope>
    <source>
        <strain evidence="5">DTO 134E9</strain>
    </source>
</reference>
<feature type="compositionally biased region" description="Basic and acidic residues" evidence="2">
    <location>
        <begin position="256"/>
        <end position="265"/>
    </location>
</feature>
<evidence type="ECO:0000256" key="2">
    <source>
        <dbReference type="SAM" id="MobiDB-lite"/>
    </source>
</evidence>
<feature type="region of interest" description="Disordered" evidence="2">
    <location>
        <begin position="794"/>
        <end position="815"/>
    </location>
</feature>
<feature type="compositionally biased region" description="Basic and acidic residues" evidence="2">
    <location>
        <begin position="572"/>
        <end position="588"/>
    </location>
</feature>
<evidence type="ECO:0000256" key="1">
    <source>
        <dbReference type="ARBA" id="ARBA00022737"/>
    </source>
</evidence>
<dbReference type="RefSeq" id="XP_040691072.1">
    <property type="nucleotide sequence ID" value="XM_040829280.1"/>
</dbReference>
<proteinExistence type="predicted"/>
<dbReference type="GO" id="GO:0007095">
    <property type="term" value="P:mitotic G2 DNA damage checkpoint signaling"/>
    <property type="evidence" value="ECO:0007669"/>
    <property type="project" value="TreeGrafter"/>
</dbReference>
<dbReference type="CDD" id="cd18433">
    <property type="entry name" value="BRCT_Rad4_rpt3"/>
    <property type="match status" value="1"/>
</dbReference>
<feature type="compositionally biased region" description="Low complexity" evidence="2">
    <location>
        <begin position="620"/>
        <end position="629"/>
    </location>
</feature>
<feature type="domain" description="BRCT" evidence="3">
    <location>
        <begin position="8"/>
        <end position="81"/>
    </location>
</feature>
<dbReference type="CDD" id="cd17723">
    <property type="entry name" value="BRCT_Rad4_rpt4"/>
    <property type="match status" value="1"/>
</dbReference>
<dbReference type="Pfam" id="PF12738">
    <property type="entry name" value="PTCB-BRCT"/>
    <property type="match status" value="3"/>
</dbReference>
<dbReference type="SMART" id="SM00292">
    <property type="entry name" value="BRCT"/>
    <property type="match status" value="4"/>
</dbReference>
<dbReference type="InterPro" id="IPR059215">
    <property type="entry name" value="BRCT2_TopBP1-like"/>
</dbReference>
<feature type="domain" description="BRCT" evidence="3">
    <location>
        <begin position="103"/>
        <end position="192"/>
    </location>
</feature>
<dbReference type="CDD" id="cd17731">
    <property type="entry name" value="BRCT_TopBP1_rpt2_like"/>
    <property type="match status" value="1"/>
</dbReference>
<dbReference type="PROSITE" id="PS50172">
    <property type="entry name" value="BRCT"/>
    <property type="match status" value="4"/>
</dbReference>
<accession>A0A1L9RR07</accession>
<dbReference type="Proteomes" id="UP000184383">
    <property type="component" value="Unassembled WGS sequence"/>
</dbReference>
<keyword evidence="5" id="KW-1185">Reference proteome</keyword>
<dbReference type="EMBL" id="KV878211">
    <property type="protein sequence ID" value="OJJ37396.1"/>
    <property type="molecule type" value="Genomic_DNA"/>
</dbReference>
<feature type="domain" description="BRCT" evidence="3">
    <location>
        <begin position="309"/>
        <end position="410"/>
    </location>
</feature>
<dbReference type="PANTHER" id="PTHR13561">
    <property type="entry name" value="DNA REPLICATION REGULATOR DPB11-RELATED"/>
    <property type="match status" value="1"/>
</dbReference>
<dbReference type="GO" id="GO:0033314">
    <property type="term" value="P:mitotic DNA replication checkpoint signaling"/>
    <property type="evidence" value="ECO:0007669"/>
    <property type="project" value="TreeGrafter"/>
</dbReference>
<name>A0A1L9RR07_ASPWE</name>
<feature type="domain" description="BRCT" evidence="3">
    <location>
        <begin position="422"/>
        <end position="508"/>
    </location>
</feature>
<feature type="compositionally biased region" description="Basic and acidic residues" evidence="2">
    <location>
        <begin position="518"/>
        <end position="541"/>
    </location>
</feature>
<feature type="region of interest" description="Disordered" evidence="2">
    <location>
        <begin position="518"/>
        <end position="629"/>
    </location>
</feature>
<dbReference type="GeneID" id="63745128"/>
<dbReference type="VEuPathDB" id="FungiDB:ASPWEDRAFT_131595"/>
<feature type="region of interest" description="Disordered" evidence="2">
    <location>
        <begin position="642"/>
        <end position="724"/>
    </location>
</feature>
<dbReference type="OrthoDB" id="251770at2759"/>
<feature type="region of interest" description="Disordered" evidence="2">
    <location>
        <begin position="208"/>
        <end position="227"/>
    </location>
</feature>